<sequence>MEDNLNKKTYYEGLLRKFLNYECNESELKIIAALLTGSKYQDILPELLHRASEKFHSDFKMKSVHEEALWQKISAETKVLDQKSRKKNLVLSTVRVAASVILVLGVTFFAYFYFSTKSTPEVYITKVTERGQRLSFTLADGSKVKLNSESTITFPEKFEGSTREVQLSGEAYFEVKKDPNKPFIVSSDNVETKVLGTSFNVNAFPGEQVVVTVSTGKVMVCANSGIPSSGKIFDEPLAREVILTAGQQAIYGITNDQLTTQAVKLEQHIGWNEGILRFDDKPLRDVAQKLERWYDVEILFSHTGFESCRVTSTFKSETIVDVLEELKFIFNLRYIIDKDQKITISGEGCDNH</sequence>
<dbReference type="EMBL" id="JAUJEB010000001">
    <property type="protein sequence ID" value="MDN5211767.1"/>
    <property type="molecule type" value="Genomic_DNA"/>
</dbReference>
<protein>
    <submittedName>
        <fullName evidence="4">FecR domain-containing protein</fullName>
    </submittedName>
</protein>
<dbReference type="InterPro" id="IPR012373">
    <property type="entry name" value="Ferrdict_sens_TM"/>
</dbReference>
<gene>
    <name evidence="4" type="ORF">QQ020_06885</name>
</gene>
<dbReference type="Pfam" id="PF04773">
    <property type="entry name" value="FecR"/>
    <property type="match status" value="1"/>
</dbReference>
<evidence type="ECO:0000256" key="1">
    <source>
        <dbReference type="SAM" id="Phobius"/>
    </source>
</evidence>
<dbReference type="Pfam" id="PF16344">
    <property type="entry name" value="FecR_C"/>
    <property type="match status" value="1"/>
</dbReference>
<dbReference type="InterPro" id="IPR006860">
    <property type="entry name" value="FecR"/>
</dbReference>
<dbReference type="PANTHER" id="PTHR30273">
    <property type="entry name" value="PERIPLASMIC SIGNAL SENSOR AND SIGMA FACTOR ACTIVATOR FECR-RELATED"/>
    <property type="match status" value="1"/>
</dbReference>
<feature type="domain" description="Protein FecR C-terminal" evidence="3">
    <location>
        <begin position="276"/>
        <end position="344"/>
    </location>
</feature>
<keyword evidence="1" id="KW-1133">Transmembrane helix</keyword>
<feature type="domain" description="FecR protein" evidence="2">
    <location>
        <begin position="127"/>
        <end position="218"/>
    </location>
</feature>
<keyword evidence="1" id="KW-0472">Membrane</keyword>
<dbReference type="RefSeq" id="WP_346757095.1">
    <property type="nucleotide sequence ID" value="NZ_JAUJEB010000001.1"/>
</dbReference>
<dbReference type="Proteomes" id="UP001172083">
    <property type="component" value="Unassembled WGS sequence"/>
</dbReference>
<dbReference type="InterPro" id="IPR032508">
    <property type="entry name" value="FecR_C"/>
</dbReference>
<reference evidence="4" key="1">
    <citation type="submission" date="2023-06" db="EMBL/GenBank/DDBJ databases">
        <title>Genomic of Agaribacillus aureum.</title>
        <authorList>
            <person name="Wang G."/>
        </authorList>
    </citation>
    <scope>NUCLEOTIDE SEQUENCE</scope>
    <source>
        <strain evidence="4">BMA12</strain>
    </source>
</reference>
<organism evidence="4 5">
    <name type="scientific">Agaribacillus aureus</name>
    <dbReference type="NCBI Taxonomy" id="3051825"/>
    <lineage>
        <taxon>Bacteria</taxon>
        <taxon>Pseudomonadati</taxon>
        <taxon>Bacteroidota</taxon>
        <taxon>Cytophagia</taxon>
        <taxon>Cytophagales</taxon>
        <taxon>Splendidivirgaceae</taxon>
        <taxon>Agaribacillus</taxon>
    </lineage>
</organism>
<comment type="caution">
    <text evidence="4">The sequence shown here is derived from an EMBL/GenBank/DDBJ whole genome shotgun (WGS) entry which is preliminary data.</text>
</comment>
<dbReference type="Gene3D" id="3.55.50.30">
    <property type="match status" value="1"/>
</dbReference>
<feature type="transmembrane region" description="Helical" evidence="1">
    <location>
        <begin position="89"/>
        <end position="114"/>
    </location>
</feature>
<evidence type="ECO:0000313" key="5">
    <source>
        <dbReference type="Proteomes" id="UP001172083"/>
    </source>
</evidence>
<dbReference type="PANTHER" id="PTHR30273:SF2">
    <property type="entry name" value="PROTEIN FECR"/>
    <property type="match status" value="1"/>
</dbReference>
<proteinExistence type="predicted"/>
<evidence type="ECO:0000313" key="4">
    <source>
        <dbReference type="EMBL" id="MDN5211767.1"/>
    </source>
</evidence>
<dbReference type="Gene3D" id="2.60.120.1440">
    <property type="match status" value="1"/>
</dbReference>
<keyword evidence="5" id="KW-1185">Reference proteome</keyword>
<accession>A0ABT8L204</accession>
<evidence type="ECO:0000259" key="3">
    <source>
        <dbReference type="Pfam" id="PF16344"/>
    </source>
</evidence>
<evidence type="ECO:0000259" key="2">
    <source>
        <dbReference type="Pfam" id="PF04773"/>
    </source>
</evidence>
<name>A0ABT8L204_9BACT</name>
<keyword evidence="1" id="KW-0812">Transmembrane</keyword>